<feature type="compositionally biased region" description="Low complexity" evidence="7">
    <location>
        <begin position="944"/>
        <end position="962"/>
    </location>
</feature>
<feature type="compositionally biased region" description="Polar residues" evidence="7">
    <location>
        <begin position="1114"/>
        <end position="1123"/>
    </location>
</feature>
<dbReference type="InterPro" id="IPR007632">
    <property type="entry name" value="Anoctamin"/>
</dbReference>
<dbReference type="EMBL" id="BLXT01008183">
    <property type="protein sequence ID" value="GFO46290.1"/>
    <property type="molecule type" value="Genomic_DNA"/>
</dbReference>
<feature type="compositionally biased region" description="Basic and acidic residues" evidence="7">
    <location>
        <begin position="1009"/>
        <end position="1021"/>
    </location>
</feature>
<dbReference type="PANTHER" id="PTHR12308:SF51">
    <property type="entry name" value="ANOCTAMIN-8"/>
    <property type="match status" value="1"/>
</dbReference>
<protein>
    <recommendedName>
        <fullName evidence="6">Anoctamin</fullName>
    </recommendedName>
</protein>
<dbReference type="GO" id="GO:0005254">
    <property type="term" value="F:chloride channel activity"/>
    <property type="evidence" value="ECO:0007669"/>
    <property type="project" value="TreeGrafter"/>
</dbReference>
<proteinExistence type="inferred from homology"/>
<evidence type="ECO:0000256" key="3">
    <source>
        <dbReference type="ARBA" id="ARBA00022692"/>
    </source>
</evidence>
<name>A0AAV4DQF8_9GAST</name>
<evidence type="ECO:0000256" key="5">
    <source>
        <dbReference type="ARBA" id="ARBA00023136"/>
    </source>
</evidence>
<feature type="transmembrane region" description="Helical" evidence="6">
    <location>
        <begin position="414"/>
        <end position="439"/>
    </location>
</feature>
<comment type="similarity">
    <text evidence="2 6">Belongs to the anoctamin family.</text>
</comment>
<feature type="domain" description="Anoctamin transmembrane" evidence="8">
    <location>
        <begin position="213"/>
        <end position="682"/>
    </location>
</feature>
<dbReference type="Pfam" id="PF04547">
    <property type="entry name" value="Anoctamin"/>
    <property type="match status" value="1"/>
</dbReference>
<comment type="caution">
    <text evidence="9">The sequence shown here is derived from an EMBL/GenBank/DDBJ whole genome shotgun (WGS) entry which is preliminary data.</text>
</comment>
<feature type="transmembrane region" description="Helical" evidence="6">
    <location>
        <begin position="254"/>
        <end position="275"/>
    </location>
</feature>
<reference evidence="9 10" key="1">
    <citation type="journal article" date="2021" name="Elife">
        <title>Chloroplast acquisition without the gene transfer in kleptoplastic sea slugs, Plakobranchus ocellatus.</title>
        <authorList>
            <person name="Maeda T."/>
            <person name="Takahashi S."/>
            <person name="Yoshida T."/>
            <person name="Shimamura S."/>
            <person name="Takaki Y."/>
            <person name="Nagai Y."/>
            <person name="Toyoda A."/>
            <person name="Suzuki Y."/>
            <person name="Arimoto A."/>
            <person name="Ishii H."/>
            <person name="Satoh N."/>
            <person name="Nishiyama T."/>
            <person name="Hasebe M."/>
            <person name="Maruyama T."/>
            <person name="Minagawa J."/>
            <person name="Obokata J."/>
            <person name="Shigenobu S."/>
        </authorList>
    </citation>
    <scope>NUCLEOTIDE SEQUENCE [LARGE SCALE GENOMIC DNA]</scope>
</reference>
<keyword evidence="5 6" id="KW-0472">Membrane</keyword>
<sequence length="1123" mass="126285">MYALLQILIQTYRLLGKRALGAKRLVVSSKVLFPAIPTQNCDVVLTFPSTTEDETLMWLLARIKTRAPNLRVQVRHHSHTGIYGFYLTALYESLLQGAEELGILKPLKAEYGGGMKEFAFEDQDCFAGIEEEASFLTSQERQSIVLHFLNELRATGDDSLKGITFIEGQPIVPLLITKNVISQLFPLHNHADLKVLRKKWVQALFSRQPLELVCQYFGVKISLYFAYLGHYTTWLLLPALLGLIIFSYQGDNQYIDDLCFVGFALFNSLWSTLYLKFWSRTSTSRCYKWGTLQKKDELLKDPRPLFKGDPVKSPVTGHPELFFPPWKRFLFLHFVTVPIVVLCLAFVFVAMLLCFELQEWVNSLIEDEELPYVFSFLPKVLLAVVVSILDEIYKKLAVWLTYKENYRLEESHETGLILKLVLFQFVNSFLSLFYIGFYLKDMDRLRDQLAALLITRQVLGNLKEALMPYVIWKARLYSVGYKLATRMSPASLDKAMERMTQQANSKAGIGTGEADKLSKSDEEDDEQDESIPILTQAEVESEMKKYDGTLEDYLEMVIQFGYVTLFSSAFPLAALCALVNNVIEIRSDAFKLCITHQRPFGQQVESIGIWQDVLMVMSVLAVTVNCALISTSGLVARFFPDLTTGVYCIIFIAVEHLLITGKFILYRSIPDFPNTVATEMAKLEYKRTEALKQLLVTHTVTSSLVGGVNAHRAESLAQRRRLCGEEEASMGEDMSQRSTSNIGHTIPASSVITPASTIQRPCDFHTPPQTPLRCRGSELDKPAVPLRKSLLKNKPSSSENNIPASFAESMVEAAMDPLSDTQQGEKTPNLKFMSGEKAQTYGDSLPPPGRPGERSRGQPSDILKRVYRKRLDQESWRRRSEPVASAVQQAVDLQKNSQGECAATQEGSDGFRHTRSFSLREEIKRSKEKMHMLEKSRHADSAGLSPKLPHVPSLSSLSLSSSLPPPAASTGLKYCASPRLKQKTSDAALPRPFRPLSRKSRSLSSTDISDIKQSVRDRISWKGELSVTRKSSDDIQADLEKKHEDFVKDVSDEPDEKDLNKLRSTSNNQEPSITSSIHPRTSEGPSVDSADSQENHHVPGVMRASRESQAKPLNLSQGSLHKK</sequence>
<evidence type="ECO:0000256" key="1">
    <source>
        <dbReference type="ARBA" id="ARBA00004141"/>
    </source>
</evidence>
<evidence type="ECO:0000313" key="10">
    <source>
        <dbReference type="Proteomes" id="UP000735302"/>
    </source>
</evidence>
<evidence type="ECO:0000259" key="8">
    <source>
        <dbReference type="Pfam" id="PF04547"/>
    </source>
</evidence>
<comment type="caution">
    <text evidence="6">Lacks conserved residue(s) required for the propagation of feature annotation.</text>
</comment>
<evidence type="ECO:0000256" key="2">
    <source>
        <dbReference type="ARBA" id="ARBA00009671"/>
    </source>
</evidence>
<feature type="compositionally biased region" description="Basic and acidic residues" evidence="7">
    <location>
        <begin position="1030"/>
        <end position="1061"/>
    </location>
</feature>
<organism evidence="9 10">
    <name type="scientific">Plakobranchus ocellatus</name>
    <dbReference type="NCBI Taxonomy" id="259542"/>
    <lineage>
        <taxon>Eukaryota</taxon>
        <taxon>Metazoa</taxon>
        <taxon>Spiralia</taxon>
        <taxon>Lophotrochozoa</taxon>
        <taxon>Mollusca</taxon>
        <taxon>Gastropoda</taxon>
        <taxon>Heterobranchia</taxon>
        <taxon>Euthyneura</taxon>
        <taxon>Panpulmonata</taxon>
        <taxon>Sacoglossa</taxon>
        <taxon>Placobranchoidea</taxon>
        <taxon>Plakobranchidae</taxon>
        <taxon>Plakobranchus</taxon>
    </lineage>
</organism>
<keyword evidence="10" id="KW-1185">Reference proteome</keyword>
<keyword evidence="3 6" id="KW-0812">Transmembrane</keyword>
<comment type="subcellular location">
    <subcellularLocation>
        <location evidence="1 6">Membrane</location>
        <topology evidence="1 6">Multi-pass membrane protein</topology>
    </subcellularLocation>
</comment>
<feature type="region of interest" description="Disordered" evidence="7">
    <location>
        <begin position="896"/>
        <end position="1123"/>
    </location>
</feature>
<keyword evidence="4 6" id="KW-1133">Transmembrane helix</keyword>
<evidence type="ECO:0000256" key="6">
    <source>
        <dbReference type="RuleBase" id="RU280814"/>
    </source>
</evidence>
<evidence type="ECO:0000313" key="9">
    <source>
        <dbReference type="EMBL" id="GFO46290.1"/>
    </source>
</evidence>
<evidence type="ECO:0000256" key="7">
    <source>
        <dbReference type="SAM" id="MobiDB-lite"/>
    </source>
</evidence>
<dbReference type="AlphaFoldDB" id="A0AAV4DQF8"/>
<dbReference type="PANTHER" id="PTHR12308">
    <property type="entry name" value="ANOCTAMIN"/>
    <property type="match status" value="1"/>
</dbReference>
<feature type="transmembrane region" description="Helical" evidence="6">
    <location>
        <begin position="372"/>
        <end position="393"/>
    </location>
</feature>
<feature type="transmembrane region" description="Helical" evidence="6">
    <location>
        <begin position="329"/>
        <end position="352"/>
    </location>
</feature>
<feature type="transmembrane region" description="Helical" evidence="6">
    <location>
        <begin position="225"/>
        <end position="248"/>
    </location>
</feature>
<dbReference type="InterPro" id="IPR049452">
    <property type="entry name" value="Anoctamin_TM"/>
</dbReference>
<feature type="region of interest" description="Disordered" evidence="7">
    <location>
        <begin position="503"/>
        <end position="534"/>
    </location>
</feature>
<feature type="region of interest" description="Disordered" evidence="7">
    <location>
        <begin position="833"/>
        <end position="864"/>
    </location>
</feature>
<feature type="transmembrane region" description="Helical" evidence="6">
    <location>
        <begin position="560"/>
        <end position="583"/>
    </location>
</feature>
<feature type="compositionally biased region" description="Basic and acidic residues" evidence="7">
    <location>
        <begin position="918"/>
        <end position="940"/>
    </location>
</feature>
<dbReference type="Proteomes" id="UP000735302">
    <property type="component" value="Unassembled WGS sequence"/>
</dbReference>
<accession>A0AAV4DQF8</accession>
<evidence type="ECO:0000256" key="4">
    <source>
        <dbReference type="ARBA" id="ARBA00022989"/>
    </source>
</evidence>
<feature type="transmembrane region" description="Helical" evidence="6">
    <location>
        <begin position="613"/>
        <end position="638"/>
    </location>
</feature>
<gene>
    <name evidence="9" type="ORF">PoB_007279500</name>
</gene>
<feature type="compositionally biased region" description="Polar residues" evidence="7">
    <location>
        <begin position="1062"/>
        <end position="1079"/>
    </location>
</feature>
<dbReference type="GO" id="GO:0005886">
    <property type="term" value="C:plasma membrane"/>
    <property type="evidence" value="ECO:0007669"/>
    <property type="project" value="TreeGrafter"/>
</dbReference>